<evidence type="ECO:0000256" key="2">
    <source>
        <dbReference type="ARBA" id="ARBA00011881"/>
    </source>
</evidence>
<dbReference type="Gene3D" id="3.90.1150.10">
    <property type="entry name" value="Aspartate Aminotransferase, domain 1"/>
    <property type="match status" value="1"/>
</dbReference>
<comment type="similarity">
    <text evidence="5">Belongs to the trans-sulfuration enzymes family. MetZ subfamily.</text>
</comment>
<name>A0A9D2F9T3_9ENTE</name>
<comment type="subunit">
    <text evidence="2">Homotetramer.</text>
</comment>
<dbReference type="FunFam" id="3.90.1150.10:FF:000033">
    <property type="entry name" value="Cystathionine gamma-synthase"/>
    <property type="match status" value="1"/>
</dbReference>
<dbReference type="PROSITE" id="PS00868">
    <property type="entry name" value="CYS_MET_METAB_PP"/>
    <property type="match status" value="1"/>
</dbReference>
<organism evidence="9 10">
    <name type="scientific">Candidatus Enterococcus avicola</name>
    <dbReference type="NCBI Taxonomy" id="2838561"/>
    <lineage>
        <taxon>Bacteria</taxon>
        <taxon>Bacillati</taxon>
        <taxon>Bacillota</taxon>
        <taxon>Bacilli</taxon>
        <taxon>Lactobacillales</taxon>
        <taxon>Enterococcaceae</taxon>
        <taxon>Enterococcus</taxon>
    </lineage>
</organism>
<evidence type="ECO:0000313" key="10">
    <source>
        <dbReference type="Proteomes" id="UP000824063"/>
    </source>
</evidence>
<evidence type="ECO:0000256" key="1">
    <source>
        <dbReference type="ARBA" id="ARBA00001933"/>
    </source>
</evidence>
<dbReference type="NCBIfam" id="TIGR01326">
    <property type="entry name" value="OAH_OAS_sulfhy"/>
    <property type="match status" value="1"/>
</dbReference>
<dbReference type="GO" id="GO:0004124">
    <property type="term" value="F:cysteine synthase activity"/>
    <property type="evidence" value="ECO:0007669"/>
    <property type="project" value="TreeGrafter"/>
</dbReference>
<dbReference type="PANTHER" id="PTHR43797:SF2">
    <property type="entry name" value="HOMOCYSTEINE_CYSTEINE SYNTHASE"/>
    <property type="match status" value="1"/>
</dbReference>
<sequence length="424" mass="45635">MTEKFETIQLHGGQTIDQDTGSRAVPIYQTAAFVFEDAEQAANRFALSEGGNIYSRITNPTNDVLEQRLALLEGGVGALATASGSAAITYAIQNIAKNGDHIVSATSIYGGTYNLFSHTLPDFGITTTFVDGEDPENFRQAIQENTKAIFVESLGNPDIAILELEKIVEIAHEAGIPVIVDNTFATPYLFKPFDYGADIVVYSTTKYISGHGVTLGGAIVDSGNFDWTNGKFPRLVEPDPSYHGVSWVEAAGKAAYITRARTIILRDTGASAAPFNSWLTLLGLETLSLRLERHVENAQKVAEFLESHSKIAWVSYPGLKSSKYYDLGQKYFPKGASAIFTVGLKGGAQAGKKLIDETKIFSLLANVGDAKSLIIHPASTTHSQLSEEELAAAGIKPEAVRLSVGIENIDDLINDLAQALETIS</sequence>
<dbReference type="SUPFAM" id="SSF53383">
    <property type="entry name" value="PLP-dependent transferases"/>
    <property type="match status" value="1"/>
</dbReference>
<comment type="cofactor">
    <cofactor evidence="1 8">
        <name>pyridoxal 5'-phosphate</name>
        <dbReference type="ChEBI" id="CHEBI:597326"/>
    </cofactor>
</comment>
<dbReference type="Proteomes" id="UP000824063">
    <property type="component" value="Unassembled WGS sequence"/>
</dbReference>
<reference evidence="9" key="1">
    <citation type="journal article" date="2021" name="PeerJ">
        <title>Extensive microbial diversity within the chicken gut microbiome revealed by metagenomics and culture.</title>
        <authorList>
            <person name="Gilroy R."/>
            <person name="Ravi A."/>
            <person name="Getino M."/>
            <person name="Pursley I."/>
            <person name="Horton D.L."/>
            <person name="Alikhan N.F."/>
            <person name="Baker D."/>
            <person name="Gharbi K."/>
            <person name="Hall N."/>
            <person name="Watson M."/>
            <person name="Adriaenssens E.M."/>
            <person name="Foster-Nyarko E."/>
            <person name="Jarju S."/>
            <person name="Secka A."/>
            <person name="Antonio M."/>
            <person name="Oren A."/>
            <person name="Chaudhuri R.R."/>
            <person name="La Ragione R."/>
            <person name="Hildebrand F."/>
            <person name="Pallen M.J."/>
        </authorList>
    </citation>
    <scope>NUCLEOTIDE SEQUENCE</scope>
    <source>
        <strain evidence="9">CHK172-16539</strain>
    </source>
</reference>
<comment type="caution">
    <text evidence="9">The sequence shown here is derived from an EMBL/GenBank/DDBJ whole genome shotgun (WGS) entry which is preliminary data.</text>
</comment>
<dbReference type="InterPro" id="IPR054542">
    <property type="entry name" value="Cys_met_metab_PP"/>
</dbReference>
<dbReference type="GO" id="GO:0071269">
    <property type="term" value="P:L-homocysteine biosynthetic process"/>
    <property type="evidence" value="ECO:0007669"/>
    <property type="project" value="TreeGrafter"/>
</dbReference>
<dbReference type="GO" id="GO:0030170">
    <property type="term" value="F:pyridoxal phosphate binding"/>
    <property type="evidence" value="ECO:0007669"/>
    <property type="project" value="InterPro"/>
</dbReference>
<dbReference type="PIRSF" id="PIRSF001434">
    <property type="entry name" value="CGS"/>
    <property type="match status" value="1"/>
</dbReference>
<dbReference type="GO" id="GO:0005737">
    <property type="term" value="C:cytoplasm"/>
    <property type="evidence" value="ECO:0007669"/>
    <property type="project" value="TreeGrafter"/>
</dbReference>
<evidence type="ECO:0000256" key="4">
    <source>
        <dbReference type="ARBA" id="ARBA00022898"/>
    </source>
</evidence>
<evidence type="ECO:0000313" key="9">
    <source>
        <dbReference type="EMBL" id="HIZ54421.1"/>
    </source>
</evidence>
<protein>
    <recommendedName>
        <fullName evidence="6">O-succinylhomoserine sulfhydrylase</fullName>
    </recommendedName>
</protein>
<feature type="modified residue" description="N6-(pyridoxal phosphate)lysine" evidence="7">
    <location>
        <position position="206"/>
    </location>
</feature>
<evidence type="ECO:0000256" key="3">
    <source>
        <dbReference type="ARBA" id="ARBA00022679"/>
    </source>
</evidence>
<dbReference type="AlphaFoldDB" id="A0A9D2F9T3"/>
<dbReference type="Gene3D" id="3.40.640.10">
    <property type="entry name" value="Type I PLP-dependent aspartate aminotransferase-like (Major domain)"/>
    <property type="match status" value="1"/>
</dbReference>
<keyword evidence="3" id="KW-0808">Transferase</keyword>
<keyword evidence="4 7" id="KW-0663">Pyridoxal phosphate</keyword>
<dbReference type="InterPro" id="IPR015422">
    <property type="entry name" value="PyrdxlP-dep_Trfase_small"/>
</dbReference>
<dbReference type="FunFam" id="3.40.640.10:FF:000035">
    <property type="entry name" value="O-succinylhomoserine sulfhydrylase"/>
    <property type="match status" value="1"/>
</dbReference>
<gene>
    <name evidence="9" type="ORF">IAA20_10835</name>
</gene>
<dbReference type="InterPro" id="IPR006235">
    <property type="entry name" value="OAc-hSer/O-AcSer_sulfhydrylase"/>
</dbReference>
<evidence type="ECO:0000256" key="5">
    <source>
        <dbReference type="ARBA" id="ARBA00060995"/>
    </source>
</evidence>
<evidence type="ECO:0000256" key="8">
    <source>
        <dbReference type="RuleBase" id="RU362118"/>
    </source>
</evidence>
<evidence type="ECO:0000256" key="6">
    <source>
        <dbReference type="ARBA" id="ARBA00071157"/>
    </source>
</evidence>
<dbReference type="PANTHER" id="PTHR43797">
    <property type="entry name" value="HOMOCYSTEINE/CYSTEINE SYNTHASE"/>
    <property type="match status" value="1"/>
</dbReference>
<accession>A0A9D2F9T3</accession>
<dbReference type="EMBL" id="DXBN01000251">
    <property type="protein sequence ID" value="HIZ54421.1"/>
    <property type="molecule type" value="Genomic_DNA"/>
</dbReference>
<dbReference type="InterPro" id="IPR015421">
    <property type="entry name" value="PyrdxlP-dep_Trfase_major"/>
</dbReference>
<dbReference type="CDD" id="cd00614">
    <property type="entry name" value="CGS_like"/>
    <property type="match status" value="1"/>
</dbReference>
<reference evidence="9" key="2">
    <citation type="submission" date="2021-04" db="EMBL/GenBank/DDBJ databases">
        <authorList>
            <person name="Gilroy R."/>
        </authorList>
    </citation>
    <scope>NUCLEOTIDE SEQUENCE</scope>
    <source>
        <strain evidence="9">CHK172-16539</strain>
    </source>
</reference>
<dbReference type="GO" id="GO:0003961">
    <property type="term" value="F:O-acetylhomoserine aminocarboxypropyltransferase activity"/>
    <property type="evidence" value="ECO:0007669"/>
    <property type="project" value="TreeGrafter"/>
</dbReference>
<proteinExistence type="inferred from homology"/>
<dbReference type="InterPro" id="IPR015424">
    <property type="entry name" value="PyrdxlP-dep_Trfase"/>
</dbReference>
<dbReference type="GO" id="GO:0019346">
    <property type="term" value="P:transsulfuration"/>
    <property type="evidence" value="ECO:0007669"/>
    <property type="project" value="InterPro"/>
</dbReference>
<dbReference type="GO" id="GO:0006535">
    <property type="term" value="P:cysteine biosynthetic process from serine"/>
    <property type="evidence" value="ECO:0007669"/>
    <property type="project" value="TreeGrafter"/>
</dbReference>
<evidence type="ECO:0000256" key="7">
    <source>
        <dbReference type="PIRSR" id="PIRSR001434-2"/>
    </source>
</evidence>
<dbReference type="Pfam" id="PF01053">
    <property type="entry name" value="Cys_Met_Meta_PP"/>
    <property type="match status" value="1"/>
</dbReference>
<dbReference type="InterPro" id="IPR000277">
    <property type="entry name" value="Cys/Met-Metab_PyrdxlP-dep_enz"/>
</dbReference>